<sequence>MTTEELSALAYQNAPAPKGLEPCALLCYEALRGVYQLHRAGLLPEETAKSRKGDLAKAYAGAQRQRDLSRTAYAQYQEAIRRAGTRKSEIVLAFQAGKPAGEILPLALDCIAAMTGEDAFPQLCQRAGERGKKEEMDR</sequence>
<accession>A0A6N2R4D1</accession>
<gene>
    <name evidence="1" type="ORF">AULFYP135_00219</name>
</gene>
<name>A0A6N2R4D1_9FIRM</name>
<evidence type="ECO:0000313" key="1">
    <source>
        <dbReference type="EMBL" id="VYS75697.1"/>
    </source>
</evidence>
<dbReference type="AlphaFoldDB" id="A0A6N2R4D1"/>
<proteinExistence type="predicted"/>
<dbReference type="EMBL" id="CACRSL010000003">
    <property type="protein sequence ID" value="VYS75697.1"/>
    <property type="molecule type" value="Genomic_DNA"/>
</dbReference>
<protein>
    <submittedName>
        <fullName evidence="1">Uncharacterized protein</fullName>
    </submittedName>
</protein>
<reference evidence="1" key="1">
    <citation type="submission" date="2019-11" db="EMBL/GenBank/DDBJ databases">
        <authorList>
            <person name="Feng L."/>
        </authorList>
    </citation>
    <scope>NUCLEOTIDE SEQUENCE</scope>
    <source>
        <strain evidence="1">AundefinedLFYP135</strain>
    </source>
</reference>
<organism evidence="1">
    <name type="scientific">uncultured Anaerotruncus sp</name>
    <dbReference type="NCBI Taxonomy" id="905011"/>
    <lineage>
        <taxon>Bacteria</taxon>
        <taxon>Bacillati</taxon>
        <taxon>Bacillota</taxon>
        <taxon>Clostridia</taxon>
        <taxon>Eubacteriales</taxon>
        <taxon>Oscillospiraceae</taxon>
        <taxon>Anaerotruncus</taxon>
        <taxon>environmental samples</taxon>
    </lineage>
</organism>